<dbReference type="InterPro" id="IPR009057">
    <property type="entry name" value="Homeodomain-like_sf"/>
</dbReference>
<feature type="domain" description="HTH tetR-type" evidence="5">
    <location>
        <begin position="12"/>
        <end position="72"/>
    </location>
</feature>
<dbReference type="InterPro" id="IPR025996">
    <property type="entry name" value="MT1864/Rv1816-like_C"/>
</dbReference>
<dbReference type="AlphaFoldDB" id="A0A4U3KSX5"/>
<reference evidence="6 7" key="1">
    <citation type="submission" date="2019-05" db="EMBL/GenBank/DDBJ databases">
        <title>Panacibacter sp. strain 17mud1-8 Genome sequencing and assembly.</title>
        <authorList>
            <person name="Chhetri G."/>
        </authorList>
    </citation>
    <scope>NUCLEOTIDE SEQUENCE [LARGE SCALE GENOMIC DNA]</scope>
    <source>
        <strain evidence="6 7">17mud1-8</strain>
    </source>
</reference>
<accession>A0A4U3KSX5</accession>
<dbReference type="SUPFAM" id="SSF46689">
    <property type="entry name" value="Homeodomain-like"/>
    <property type="match status" value="1"/>
</dbReference>
<keyword evidence="3" id="KW-0804">Transcription</keyword>
<evidence type="ECO:0000256" key="1">
    <source>
        <dbReference type="ARBA" id="ARBA00023015"/>
    </source>
</evidence>
<evidence type="ECO:0000256" key="4">
    <source>
        <dbReference type="PROSITE-ProRule" id="PRU00335"/>
    </source>
</evidence>
<dbReference type="InterPro" id="IPR050624">
    <property type="entry name" value="HTH-type_Tx_Regulator"/>
</dbReference>
<dbReference type="PANTHER" id="PTHR43479">
    <property type="entry name" value="ACREF/ENVCD OPERON REPRESSOR-RELATED"/>
    <property type="match status" value="1"/>
</dbReference>
<evidence type="ECO:0000313" key="6">
    <source>
        <dbReference type="EMBL" id="TKK65402.1"/>
    </source>
</evidence>
<dbReference type="SUPFAM" id="SSF48498">
    <property type="entry name" value="Tetracyclin repressor-like, C-terminal domain"/>
    <property type="match status" value="1"/>
</dbReference>
<dbReference type="Gene3D" id="1.10.357.10">
    <property type="entry name" value="Tetracycline Repressor, domain 2"/>
    <property type="match status" value="1"/>
</dbReference>
<keyword evidence="2 4" id="KW-0238">DNA-binding</keyword>
<evidence type="ECO:0000256" key="2">
    <source>
        <dbReference type="ARBA" id="ARBA00023125"/>
    </source>
</evidence>
<dbReference type="PANTHER" id="PTHR43479:SF11">
    <property type="entry name" value="ACREF_ENVCD OPERON REPRESSOR-RELATED"/>
    <property type="match status" value="1"/>
</dbReference>
<dbReference type="PROSITE" id="PS50977">
    <property type="entry name" value="HTH_TETR_2"/>
    <property type="match status" value="1"/>
</dbReference>
<gene>
    <name evidence="6" type="ORF">FC093_20035</name>
</gene>
<dbReference type="InterPro" id="IPR001647">
    <property type="entry name" value="HTH_TetR"/>
</dbReference>
<dbReference type="Pfam" id="PF13305">
    <property type="entry name" value="TetR_C_33"/>
    <property type="match status" value="1"/>
</dbReference>
<organism evidence="6 7">
    <name type="scientific">Ilyomonas limi</name>
    <dbReference type="NCBI Taxonomy" id="2575867"/>
    <lineage>
        <taxon>Bacteria</taxon>
        <taxon>Pseudomonadati</taxon>
        <taxon>Bacteroidota</taxon>
        <taxon>Chitinophagia</taxon>
        <taxon>Chitinophagales</taxon>
        <taxon>Chitinophagaceae</taxon>
        <taxon>Ilyomonas</taxon>
    </lineage>
</organism>
<evidence type="ECO:0000256" key="3">
    <source>
        <dbReference type="ARBA" id="ARBA00023163"/>
    </source>
</evidence>
<dbReference type="Pfam" id="PF00440">
    <property type="entry name" value="TetR_N"/>
    <property type="match status" value="1"/>
</dbReference>
<evidence type="ECO:0000259" key="5">
    <source>
        <dbReference type="PROSITE" id="PS50977"/>
    </source>
</evidence>
<evidence type="ECO:0000313" key="7">
    <source>
        <dbReference type="Proteomes" id="UP000305848"/>
    </source>
</evidence>
<dbReference type="PRINTS" id="PR00455">
    <property type="entry name" value="HTHTETR"/>
</dbReference>
<dbReference type="GO" id="GO:0003677">
    <property type="term" value="F:DNA binding"/>
    <property type="evidence" value="ECO:0007669"/>
    <property type="project" value="UniProtKB-UniRule"/>
</dbReference>
<dbReference type="InterPro" id="IPR036271">
    <property type="entry name" value="Tet_transcr_reg_TetR-rel_C_sf"/>
</dbReference>
<proteinExistence type="predicted"/>
<dbReference type="OrthoDB" id="594604at2"/>
<keyword evidence="1" id="KW-0805">Transcription regulation</keyword>
<sequence length="206" mass="23896">MASKDRIQKLKDDTRCNILAASLNIVKEEGWSSLSMRKIADKIDYTAPIIYEYFNNKEALLKELTRIGYIKLANEIEEARDKFTDAAEQLEAMWMAYWNFAFKEKELYQIMFGIEANCCVGNPCSEVQRASNLLWDKIEEIVPADKRTEEYIDTKYYTFWSVVHGLVSINMTRQLAAGNNEQQWGKDINKQVLKDALEGIISSIRR</sequence>
<comment type="caution">
    <text evidence="6">The sequence shown here is derived from an EMBL/GenBank/DDBJ whole genome shotgun (WGS) entry which is preliminary data.</text>
</comment>
<dbReference type="RefSeq" id="WP_137263600.1">
    <property type="nucleotide sequence ID" value="NZ_SZQL01000021.1"/>
</dbReference>
<protein>
    <submittedName>
        <fullName evidence="6">TetR/AcrR family transcriptional regulator</fullName>
    </submittedName>
</protein>
<keyword evidence="7" id="KW-1185">Reference proteome</keyword>
<feature type="DNA-binding region" description="H-T-H motif" evidence="4">
    <location>
        <begin position="35"/>
        <end position="54"/>
    </location>
</feature>
<dbReference type="Proteomes" id="UP000305848">
    <property type="component" value="Unassembled WGS sequence"/>
</dbReference>
<dbReference type="EMBL" id="SZQL01000021">
    <property type="protein sequence ID" value="TKK65402.1"/>
    <property type="molecule type" value="Genomic_DNA"/>
</dbReference>
<name>A0A4U3KSX5_9BACT</name>